<keyword evidence="4" id="KW-0689">Ribosomal protein</keyword>
<dbReference type="PANTHER" id="PTHR11620">
    <property type="entry name" value="60S RIBOSOMAL PROTEIN L23A"/>
    <property type="match status" value="1"/>
</dbReference>
<dbReference type="Pfam" id="PF00276">
    <property type="entry name" value="Ribosomal_L23"/>
    <property type="match status" value="1"/>
</dbReference>
<evidence type="ECO:0000256" key="4">
    <source>
        <dbReference type="ARBA" id="ARBA00022980"/>
    </source>
</evidence>
<accession>A0A382WQG6</accession>
<evidence type="ECO:0000313" key="6">
    <source>
        <dbReference type="EMBL" id="SVD60834.1"/>
    </source>
</evidence>
<keyword evidence="3" id="KW-0694">RNA-binding</keyword>
<dbReference type="InterPro" id="IPR012677">
    <property type="entry name" value="Nucleotide-bd_a/b_plait_sf"/>
</dbReference>
<evidence type="ECO:0000256" key="2">
    <source>
        <dbReference type="ARBA" id="ARBA00022730"/>
    </source>
</evidence>
<dbReference type="SUPFAM" id="SSF54189">
    <property type="entry name" value="Ribosomal proteins S24e, L23 and L15e"/>
    <property type="match status" value="1"/>
</dbReference>
<keyword evidence="5" id="KW-0687">Ribonucleoprotein</keyword>
<dbReference type="InterPro" id="IPR012678">
    <property type="entry name" value="Ribosomal_uL23/eL15/eS24_sf"/>
</dbReference>
<dbReference type="GO" id="GO:0003735">
    <property type="term" value="F:structural constituent of ribosome"/>
    <property type="evidence" value="ECO:0007669"/>
    <property type="project" value="InterPro"/>
</dbReference>
<comment type="similarity">
    <text evidence="1">Belongs to the universal ribosomal protein uL23 family.</text>
</comment>
<dbReference type="GO" id="GO:0005840">
    <property type="term" value="C:ribosome"/>
    <property type="evidence" value="ECO:0007669"/>
    <property type="project" value="UniProtKB-KW"/>
</dbReference>
<dbReference type="HAMAP" id="MF_01369_B">
    <property type="entry name" value="Ribosomal_uL23_B"/>
    <property type="match status" value="1"/>
</dbReference>
<dbReference type="NCBIfam" id="NF004363">
    <property type="entry name" value="PRK05738.2-4"/>
    <property type="match status" value="1"/>
</dbReference>
<dbReference type="FunFam" id="3.30.70.330:FF:000001">
    <property type="entry name" value="50S ribosomal protein L23"/>
    <property type="match status" value="1"/>
</dbReference>
<dbReference type="GO" id="GO:0019843">
    <property type="term" value="F:rRNA binding"/>
    <property type="evidence" value="ECO:0007669"/>
    <property type="project" value="UniProtKB-KW"/>
</dbReference>
<dbReference type="InterPro" id="IPR013025">
    <property type="entry name" value="Ribosomal_uL23-like"/>
</dbReference>
<evidence type="ECO:0000256" key="5">
    <source>
        <dbReference type="ARBA" id="ARBA00023274"/>
    </source>
</evidence>
<evidence type="ECO:0008006" key="7">
    <source>
        <dbReference type="Google" id="ProtNLM"/>
    </source>
</evidence>
<dbReference type="Gene3D" id="3.30.70.330">
    <property type="match status" value="1"/>
</dbReference>
<keyword evidence="2" id="KW-0699">rRNA-binding</keyword>
<name>A0A382WQG6_9ZZZZ</name>
<dbReference type="AlphaFoldDB" id="A0A382WQG6"/>
<dbReference type="GO" id="GO:1990904">
    <property type="term" value="C:ribonucleoprotein complex"/>
    <property type="evidence" value="ECO:0007669"/>
    <property type="project" value="UniProtKB-KW"/>
</dbReference>
<sequence>MLRPILTEKTTFGIEVLNAYVFEVHPSANKIQIRKAVETLFDVKVTKVNVRNRKGKRKRVGRSVGYGKDTKHAVVTLAAGDKLEIY</sequence>
<reference evidence="6" key="1">
    <citation type="submission" date="2018-05" db="EMBL/GenBank/DDBJ databases">
        <authorList>
            <person name="Lanie J.A."/>
            <person name="Ng W.-L."/>
            <person name="Kazmierczak K.M."/>
            <person name="Andrzejewski T.M."/>
            <person name="Davidsen T.M."/>
            <person name="Wayne K.J."/>
            <person name="Tettelin H."/>
            <person name="Glass J.I."/>
            <person name="Rusch D."/>
            <person name="Podicherti R."/>
            <person name="Tsui H.-C.T."/>
            <person name="Winkler M.E."/>
        </authorList>
    </citation>
    <scope>NUCLEOTIDE SEQUENCE</scope>
</reference>
<dbReference type="GO" id="GO:0006412">
    <property type="term" value="P:translation"/>
    <property type="evidence" value="ECO:0007669"/>
    <property type="project" value="InterPro"/>
</dbReference>
<dbReference type="EMBL" id="UINC01161563">
    <property type="protein sequence ID" value="SVD60834.1"/>
    <property type="molecule type" value="Genomic_DNA"/>
</dbReference>
<gene>
    <name evidence="6" type="ORF">METZ01_LOCUS413688</name>
</gene>
<proteinExistence type="inferred from homology"/>
<evidence type="ECO:0000256" key="3">
    <source>
        <dbReference type="ARBA" id="ARBA00022884"/>
    </source>
</evidence>
<organism evidence="6">
    <name type="scientific">marine metagenome</name>
    <dbReference type="NCBI Taxonomy" id="408172"/>
    <lineage>
        <taxon>unclassified sequences</taxon>
        <taxon>metagenomes</taxon>
        <taxon>ecological metagenomes</taxon>
    </lineage>
</organism>
<evidence type="ECO:0000256" key="1">
    <source>
        <dbReference type="ARBA" id="ARBA00006700"/>
    </source>
</evidence>
<protein>
    <recommendedName>
        <fullName evidence="7">50S ribosomal protein L23</fullName>
    </recommendedName>
</protein>